<sequence length="184" mass="21257">MLVMKELARRVANLRIRTTSLIMDLRLQDQIRNVIRVLLGQKMNTGHYIYEKGSKPKPDLSILPIVEELRRLANIMPGGKPISITDQEIVEMILFPIVNEACHVLYEGMVIQASDLDIACVLGMSFPSYSFLVGAKHVYNSLKKWSELYGNFYKPSRYMEERAIQGIPLLRLYICYFLFEFYGT</sequence>
<proteinExistence type="predicted"/>
<evidence type="ECO:0000313" key="5">
    <source>
        <dbReference type="Proteomes" id="UP000289738"/>
    </source>
</evidence>
<keyword evidence="2" id="KW-0456">Lyase</keyword>
<evidence type="ECO:0000313" key="4">
    <source>
        <dbReference type="EMBL" id="RYR25203.1"/>
    </source>
</evidence>
<keyword evidence="5" id="KW-1185">Reference proteome</keyword>
<comment type="caution">
    <text evidence="4">The sequence shown here is derived from an EMBL/GenBank/DDBJ whole genome shotgun (WGS) entry which is preliminary data.</text>
</comment>
<protein>
    <recommendedName>
        <fullName evidence="6">3-hydroxyacyl-CoA dehydrogenase C-terminal domain-containing protein</fullName>
    </recommendedName>
</protein>
<dbReference type="STRING" id="3818.A0A445AFJ9"/>
<dbReference type="GO" id="GO:0016853">
    <property type="term" value="F:isomerase activity"/>
    <property type="evidence" value="ECO:0007669"/>
    <property type="project" value="UniProtKB-KW"/>
</dbReference>
<gene>
    <name evidence="4" type="ORF">Ahy_B02g058860</name>
</gene>
<dbReference type="GO" id="GO:0003857">
    <property type="term" value="F:(3S)-3-hydroxyacyl-CoA dehydrogenase (NAD+) activity"/>
    <property type="evidence" value="ECO:0007669"/>
    <property type="project" value="TreeGrafter"/>
</dbReference>
<evidence type="ECO:0008006" key="6">
    <source>
        <dbReference type="Google" id="ProtNLM"/>
    </source>
</evidence>
<accession>A0A445AFJ9</accession>
<dbReference type="Proteomes" id="UP000289738">
    <property type="component" value="Chromosome B02"/>
</dbReference>
<keyword evidence="3" id="KW-0511">Multifunctional enzyme</keyword>
<dbReference type="EMBL" id="SDMP01000012">
    <property type="protein sequence ID" value="RYR25203.1"/>
    <property type="molecule type" value="Genomic_DNA"/>
</dbReference>
<name>A0A445AFJ9_ARAHY</name>
<reference evidence="4 5" key="1">
    <citation type="submission" date="2019-01" db="EMBL/GenBank/DDBJ databases">
        <title>Sequencing of cultivated peanut Arachis hypogaea provides insights into genome evolution and oil improvement.</title>
        <authorList>
            <person name="Chen X."/>
        </authorList>
    </citation>
    <scope>NUCLEOTIDE SEQUENCE [LARGE SCALE GENOMIC DNA]</scope>
    <source>
        <strain evidence="5">cv. Fuhuasheng</strain>
        <tissue evidence="4">Leaves</tissue>
    </source>
</reference>
<evidence type="ECO:0000256" key="2">
    <source>
        <dbReference type="ARBA" id="ARBA00023239"/>
    </source>
</evidence>
<dbReference type="AlphaFoldDB" id="A0A445AFJ9"/>
<dbReference type="GO" id="GO:0006635">
    <property type="term" value="P:fatty acid beta-oxidation"/>
    <property type="evidence" value="ECO:0007669"/>
    <property type="project" value="TreeGrafter"/>
</dbReference>
<keyword evidence="1" id="KW-0413">Isomerase</keyword>
<organism evidence="4 5">
    <name type="scientific">Arachis hypogaea</name>
    <name type="common">Peanut</name>
    <dbReference type="NCBI Taxonomy" id="3818"/>
    <lineage>
        <taxon>Eukaryota</taxon>
        <taxon>Viridiplantae</taxon>
        <taxon>Streptophyta</taxon>
        <taxon>Embryophyta</taxon>
        <taxon>Tracheophyta</taxon>
        <taxon>Spermatophyta</taxon>
        <taxon>Magnoliopsida</taxon>
        <taxon>eudicotyledons</taxon>
        <taxon>Gunneridae</taxon>
        <taxon>Pentapetalae</taxon>
        <taxon>rosids</taxon>
        <taxon>fabids</taxon>
        <taxon>Fabales</taxon>
        <taxon>Fabaceae</taxon>
        <taxon>Papilionoideae</taxon>
        <taxon>50 kb inversion clade</taxon>
        <taxon>dalbergioids sensu lato</taxon>
        <taxon>Dalbergieae</taxon>
        <taxon>Pterocarpus clade</taxon>
        <taxon>Arachis</taxon>
    </lineage>
</organism>
<dbReference type="InterPro" id="IPR008927">
    <property type="entry name" value="6-PGluconate_DH-like_C_sf"/>
</dbReference>
<dbReference type="PANTHER" id="PTHR23309:SF49">
    <property type="entry name" value="PEROXISOMAL BIFUNCTIONAL ENZYME"/>
    <property type="match status" value="1"/>
</dbReference>
<dbReference type="SUPFAM" id="SSF48179">
    <property type="entry name" value="6-phosphogluconate dehydrogenase C-terminal domain-like"/>
    <property type="match status" value="1"/>
</dbReference>
<dbReference type="PANTHER" id="PTHR23309">
    <property type="entry name" value="3-HYDROXYACYL-COA DEHYROGENASE"/>
    <property type="match status" value="1"/>
</dbReference>
<dbReference type="GO" id="GO:0016829">
    <property type="term" value="F:lyase activity"/>
    <property type="evidence" value="ECO:0007669"/>
    <property type="project" value="UniProtKB-KW"/>
</dbReference>
<dbReference type="GO" id="GO:0005777">
    <property type="term" value="C:peroxisome"/>
    <property type="evidence" value="ECO:0007669"/>
    <property type="project" value="TreeGrafter"/>
</dbReference>
<evidence type="ECO:0000256" key="1">
    <source>
        <dbReference type="ARBA" id="ARBA00023235"/>
    </source>
</evidence>
<dbReference type="Gene3D" id="1.10.1040.50">
    <property type="match status" value="1"/>
</dbReference>
<evidence type="ECO:0000256" key="3">
    <source>
        <dbReference type="ARBA" id="ARBA00023268"/>
    </source>
</evidence>